<evidence type="ECO:0000313" key="2">
    <source>
        <dbReference type="EnsemblMetazoa" id="GPPI017145-PA"/>
    </source>
</evidence>
<evidence type="ECO:0000256" key="1">
    <source>
        <dbReference type="SAM" id="MobiDB-lite"/>
    </source>
</evidence>
<proteinExistence type="predicted"/>
<name>A0A1B0B2Y1_9MUSC</name>
<reference evidence="2" key="2">
    <citation type="submission" date="2020-05" db="UniProtKB">
        <authorList>
            <consortium name="EnsemblMetazoa"/>
        </authorList>
    </citation>
    <scope>IDENTIFICATION</scope>
    <source>
        <strain evidence="2">IAEA</strain>
    </source>
</reference>
<reference evidence="3" key="1">
    <citation type="submission" date="2015-01" db="EMBL/GenBank/DDBJ databases">
        <authorList>
            <person name="Aksoy S."/>
            <person name="Warren W."/>
            <person name="Wilson R.K."/>
        </authorList>
    </citation>
    <scope>NUCLEOTIDE SEQUENCE [LARGE SCALE GENOMIC DNA]</scope>
    <source>
        <strain evidence="3">IAEA</strain>
    </source>
</reference>
<accession>A0A1B0B2Y1</accession>
<feature type="region of interest" description="Disordered" evidence="1">
    <location>
        <begin position="43"/>
        <end position="76"/>
    </location>
</feature>
<keyword evidence="3" id="KW-1185">Reference proteome</keyword>
<dbReference type="EMBL" id="JXJN01007735">
    <property type="status" value="NOT_ANNOTATED_CDS"/>
    <property type="molecule type" value="Genomic_DNA"/>
</dbReference>
<dbReference type="EMBL" id="JXJN01007736">
    <property type="status" value="NOT_ANNOTATED_CDS"/>
    <property type="molecule type" value="Genomic_DNA"/>
</dbReference>
<dbReference type="EnsemblMetazoa" id="GPPI017145-RA">
    <property type="protein sequence ID" value="GPPI017145-PA"/>
    <property type="gene ID" value="GPPI017145"/>
</dbReference>
<dbReference type="Proteomes" id="UP000092460">
    <property type="component" value="Unassembled WGS sequence"/>
</dbReference>
<organism evidence="2 3">
    <name type="scientific">Glossina palpalis gambiensis</name>
    <dbReference type="NCBI Taxonomy" id="67801"/>
    <lineage>
        <taxon>Eukaryota</taxon>
        <taxon>Metazoa</taxon>
        <taxon>Ecdysozoa</taxon>
        <taxon>Arthropoda</taxon>
        <taxon>Hexapoda</taxon>
        <taxon>Insecta</taxon>
        <taxon>Pterygota</taxon>
        <taxon>Neoptera</taxon>
        <taxon>Endopterygota</taxon>
        <taxon>Diptera</taxon>
        <taxon>Brachycera</taxon>
        <taxon>Muscomorpha</taxon>
        <taxon>Hippoboscoidea</taxon>
        <taxon>Glossinidae</taxon>
        <taxon>Glossina</taxon>
    </lineage>
</organism>
<feature type="region of interest" description="Disordered" evidence="1">
    <location>
        <begin position="156"/>
        <end position="196"/>
    </location>
</feature>
<sequence>MLIIRGIRMAYKPALKPLCLVKLAAMNPPKKCLQIMPHANQLFTNDSKEPPKIITESLSSGADPKSGEVSAASQVAVSPSASSHAAAAQETISSSTNAQSAGQQKSAAFSSDVYVYAAPDTSGALSGTSEKTDSQSAVSEPFVDATATAATSSSAGLYSTTSPRVASSSGIPSTRYQSSPESLSSSSSFSFENKATGNKSSIDSIITSVFKLPNREQVEKYSFRAAVLVWDTSVYLYSLAARLFDEYVFKQPTLQQYWGTFKMKMDKARQEMKSKTSTVEDQLDTNLPPPLDIPFRPAAAAIVKAIRAAIKALPAISATPPIAIAIRLPMDRKCEGGLNGSSA</sequence>
<feature type="compositionally biased region" description="Polar residues" evidence="1">
    <location>
        <begin position="163"/>
        <end position="177"/>
    </location>
</feature>
<protein>
    <submittedName>
        <fullName evidence="2">Uncharacterized protein</fullName>
    </submittedName>
</protein>
<dbReference type="VEuPathDB" id="VectorBase:GPPI017145"/>
<evidence type="ECO:0000313" key="3">
    <source>
        <dbReference type="Proteomes" id="UP000092460"/>
    </source>
</evidence>
<dbReference type="AlphaFoldDB" id="A0A1B0B2Y1"/>
<feature type="compositionally biased region" description="Low complexity" evidence="1">
    <location>
        <begin position="178"/>
        <end position="192"/>
    </location>
</feature>